<evidence type="ECO:0000313" key="1">
    <source>
        <dbReference type="EMBL" id="KKL03862.1"/>
    </source>
</evidence>
<reference evidence="1" key="1">
    <citation type="journal article" date="2015" name="Nature">
        <title>Complex archaea that bridge the gap between prokaryotes and eukaryotes.</title>
        <authorList>
            <person name="Spang A."/>
            <person name="Saw J.H."/>
            <person name="Jorgensen S.L."/>
            <person name="Zaremba-Niedzwiedzka K."/>
            <person name="Martijn J."/>
            <person name="Lind A.E."/>
            <person name="van Eijk R."/>
            <person name="Schleper C."/>
            <person name="Guy L."/>
            <person name="Ettema T.J."/>
        </authorList>
    </citation>
    <scope>NUCLEOTIDE SEQUENCE</scope>
</reference>
<gene>
    <name evidence="1" type="ORF">LCGC14_2621870</name>
</gene>
<accession>A0A0F9AQG4</accession>
<dbReference type="AlphaFoldDB" id="A0A0F9AQG4"/>
<name>A0A0F9AQG4_9ZZZZ</name>
<protein>
    <submittedName>
        <fullName evidence="1">Uncharacterized protein</fullName>
    </submittedName>
</protein>
<proteinExistence type="predicted"/>
<comment type="caution">
    <text evidence="1">The sequence shown here is derived from an EMBL/GenBank/DDBJ whole genome shotgun (WGS) entry which is preliminary data.</text>
</comment>
<organism evidence="1">
    <name type="scientific">marine sediment metagenome</name>
    <dbReference type="NCBI Taxonomy" id="412755"/>
    <lineage>
        <taxon>unclassified sequences</taxon>
        <taxon>metagenomes</taxon>
        <taxon>ecological metagenomes</taxon>
    </lineage>
</organism>
<sequence length="92" mass="10785">MSFTDQKPRVATEHDIHAKWSGEPDGQEFYCKLCGYVFQIGDVWRWVYGGSVINFIVCQVCDTEDVLEKWKQHGRSGWIRYQQRLSREVKGA</sequence>
<dbReference type="EMBL" id="LAZR01044760">
    <property type="protein sequence ID" value="KKL03862.1"/>
    <property type="molecule type" value="Genomic_DNA"/>
</dbReference>